<dbReference type="RefSeq" id="WP_086615772.1">
    <property type="nucleotide sequence ID" value="NZ_MTPX02000010.1"/>
</dbReference>
<name>A0ABX4MHH3_9ACTO</name>
<dbReference type="Proteomes" id="UP000194577">
    <property type="component" value="Unassembled WGS sequence"/>
</dbReference>
<dbReference type="EMBL" id="MTPX02000010">
    <property type="protein sequence ID" value="PHP53604.1"/>
    <property type="molecule type" value="Genomic_DNA"/>
</dbReference>
<evidence type="ECO:0000256" key="1">
    <source>
        <dbReference type="SAM" id="MobiDB-lite"/>
    </source>
</evidence>
<reference evidence="2 3" key="1">
    <citation type="submission" date="2017-10" db="EMBL/GenBank/DDBJ databases">
        <title>Draft genome sequence of cellulolytic Actinomyces sp CtC72 isolated from cattle rumen fluid.</title>
        <authorList>
            <person name="Joshi A.J."/>
            <person name="Vasudevan G."/>
            <person name="Lanjekar V.B."/>
            <person name="Hivarkar S."/>
            <person name="Engineer A."/>
            <person name="Pore S.D."/>
            <person name="Dhakephalkar P.K."/>
            <person name="Dagar S."/>
        </authorList>
    </citation>
    <scope>NUCLEOTIDE SEQUENCE [LARGE SCALE GENOMIC DNA]</scope>
    <source>
        <strain evidence="3">CtC72</strain>
    </source>
</reference>
<sequence length="174" mass="17701">MSTQHPDVGRAPAPSAGATVEQLAAHLTALPDHDVAALLLARPDLAAPPSSSFTALAVRAGGRTSVDAALRDLDAVTVAVAEATVALRSTDPATVAPALGLSTDDVAGRLGVLTCLALVIEAGPVPGWSIPSARTPSDSAPPRPTRLPPKSSRPRCPPWNRPPTRSRVSPCSGH</sequence>
<proteinExistence type="predicted"/>
<feature type="region of interest" description="Disordered" evidence="1">
    <location>
        <begin position="128"/>
        <end position="174"/>
    </location>
</feature>
<organism evidence="2 3">
    <name type="scientific">Actinomyces ruminis</name>
    <dbReference type="NCBI Taxonomy" id="1937003"/>
    <lineage>
        <taxon>Bacteria</taxon>
        <taxon>Bacillati</taxon>
        <taxon>Actinomycetota</taxon>
        <taxon>Actinomycetes</taxon>
        <taxon>Actinomycetales</taxon>
        <taxon>Actinomycetaceae</taxon>
        <taxon>Actinomyces</taxon>
    </lineage>
</organism>
<comment type="caution">
    <text evidence="2">The sequence shown here is derived from an EMBL/GenBank/DDBJ whole genome shotgun (WGS) entry which is preliminary data.</text>
</comment>
<evidence type="ECO:0000313" key="2">
    <source>
        <dbReference type="EMBL" id="PHP53604.1"/>
    </source>
</evidence>
<protein>
    <submittedName>
        <fullName evidence="2">Uncharacterized protein</fullName>
    </submittedName>
</protein>
<evidence type="ECO:0000313" key="3">
    <source>
        <dbReference type="Proteomes" id="UP000194577"/>
    </source>
</evidence>
<keyword evidence="3" id="KW-1185">Reference proteome</keyword>
<gene>
    <name evidence="2" type="ORF">BW737_001630</name>
</gene>
<accession>A0ABX4MHH3</accession>